<accession>A0A0J7MUC5</accession>
<organism evidence="3 4">
    <name type="scientific">Lasius niger</name>
    <name type="common">Black garden ant</name>
    <dbReference type="NCBI Taxonomy" id="67767"/>
    <lineage>
        <taxon>Eukaryota</taxon>
        <taxon>Metazoa</taxon>
        <taxon>Ecdysozoa</taxon>
        <taxon>Arthropoda</taxon>
        <taxon>Hexapoda</taxon>
        <taxon>Insecta</taxon>
        <taxon>Pterygota</taxon>
        <taxon>Neoptera</taxon>
        <taxon>Endopterygota</taxon>
        <taxon>Hymenoptera</taxon>
        <taxon>Apocrita</taxon>
        <taxon>Aculeata</taxon>
        <taxon>Formicoidea</taxon>
        <taxon>Formicidae</taxon>
        <taxon>Formicinae</taxon>
        <taxon>Lasius</taxon>
        <taxon>Lasius</taxon>
    </lineage>
</organism>
<protein>
    <submittedName>
        <fullName evidence="3">Dna polymerase iii subunit alpha</fullName>
    </submittedName>
</protein>
<gene>
    <name evidence="3" type="ORF">RF55_18464</name>
</gene>
<evidence type="ECO:0000313" key="4">
    <source>
        <dbReference type="Proteomes" id="UP000036403"/>
    </source>
</evidence>
<dbReference type="Proteomes" id="UP000036403">
    <property type="component" value="Unassembled WGS sequence"/>
</dbReference>
<name>A0A0J7MUC5_LASNI</name>
<keyword evidence="4" id="KW-1185">Reference proteome</keyword>
<feature type="compositionally biased region" description="Basic and acidic residues" evidence="2">
    <location>
        <begin position="36"/>
        <end position="56"/>
    </location>
</feature>
<evidence type="ECO:0000256" key="2">
    <source>
        <dbReference type="SAM" id="MobiDB-lite"/>
    </source>
</evidence>
<comment type="caution">
    <text evidence="3">The sequence shown here is derived from an EMBL/GenBank/DDBJ whole genome shotgun (WGS) entry which is preliminary data.</text>
</comment>
<feature type="coiled-coil region" evidence="1">
    <location>
        <begin position="84"/>
        <end position="118"/>
    </location>
</feature>
<dbReference type="EMBL" id="LBMM01017466">
    <property type="protein sequence ID" value="KMQ84080.1"/>
    <property type="molecule type" value="Genomic_DNA"/>
</dbReference>
<dbReference type="PaxDb" id="67767-A0A0J7MUC5"/>
<reference evidence="3 4" key="1">
    <citation type="submission" date="2015-04" db="EMBL/GenBank/DDBJ databases">
        <title>Lasius niger genome sequencing.</title>
        <authorList>
            <person name="Konorov E.A."/>
            <person name="Nikitin M.A."/>
            <person name="Kirill M.V."/>
            <person name="Chang P."/>
        </authorList>
    </citation>
    <scope>NUCLEOTIDE SEQUENCE [LARGE SCALE GENOMIC DNA]</scope>
    <source>
        <tissue evidence="3">Whole</tissue>
    </source>
</reference>
<evidence type="ECO:0000313" key="3">
    <source>
        <dbReference type="EMBL" id="KMQ84080.1"/>
    </source>
</evidence>
<feature type="region of interest" description="Disordered" evidence="2">
    <location>
        <begin position="1"/>
        <end position="73"/>
    </location>
</feature>
<proteinExistence type="predicted"/>
<dbReference type="AlphaFoldDB" id="A0A0J7MUC5"/>
<evidence type="ECO:0000256" key="1">
    <source>
        <dbReference type="SAM" id="Coils"/>
    </source>
</evidence>
<keyword evidence="1" id="KW-0175">Coiled coil</keyword>
<sequence length="125" mass="14290">MEANAGAKGGKGWGETAGKSIKEGRERGGSLGNLEDFVRRKRDLEEEDGKNKEAFRASKKTVRSPERKMGGNGDMLEELIRGLISESRDRWERLEVNLEDIKKELGEWKLRKERWKKKEDSRTAG</sequence>